<gene>
    <name evidence="1" type="ORF">ANME2D_03058</name>
</gene>
<accession>A0A062V348</accession>
<dbReference type="Proteomes" id="UP000027153">
    <property type="component" value="Unassembled WGS sequence"/>
</dbReference>
<organism evidence="1 2">
    <name type="scientific">Candidatus Methanoperedens nitratireducens</name>
    <dbReference type="NCBI Taxonomy" id="1392998"/>
    <lineage>
        <taxon>Archaea</taxon>
        <taxon>Methanobacteriati</taxon>
        <taxon>Methanobacteriota</taxon>
        <taxon>Stenosarchaea group</taxon>
        <taxon>Methanomicrobia</taxon>
        <taxon>Methanosarcinales</taxon>
        <taxon>ANME-2 cluster</taxon>
        <taxon>Candidatus Methanoperedentaceae</taxon>
        <taxon>Candidatus Methanoperedens</taxon>
    </lineage>
</organism>
<dbReference type="OrthoDB" id="383904at2157"/>
<proteinExistence type="predicted"/>
<dbReference type="AlphaFoldDB" id="A0A062V348"/>
<sequence precursor="true">MGRLKRTVSAVMTVLIALNIFTGLAAATPDVYAEPPDVSDSKASAYTINCPNYDISLFIGGDISSGTDKDRYKCSVNSGDRVNTWIESGAFVSGISSYEDDEDDLFLERNENGNYYFNSNVQSPPVYSLIYKSNGGTYSGYEFFLARNWSP</sequence>
<protein>
    <submittedName>
        <fullName evidence="1">Uncharacterized protein</fullName>
    </submittedName>
</protein>
<name>A0A062V348_9EURY</name>
<dbReference type="RefSeq" id="WP_048093139.1">
    <property type="nucleotide sequence ID" value="NZ_JMIY01000007.1"/>
</dbReference>
<reference evidence="1 2" key="1">
    <citation type="journal article" date="2013" name="Nature">
        <title>Anaerobic oxidation of methane coupled to nitrate reduction in a novel archaeal lineage.</title>
        <authorList>
            <person name="Haroon M.F."/>
            <person name="Hu S."/>
            <person name="Shi Y."/>
            <person name="Imelfort M."/>
            <person name="Keller J."/>
            <person name="Hugenholtz P."/>
            <person name="Yuan Z."/>
            <person name="Tyson G.W."/>
        </authorList>
    </citation>
    <scope>NUCLEOTIDE SEQUENCE [LARGE SCALE GENOMIC DNA]</scope>
    <source>
        <strain evidence="1 2">ANME-2d</strain>
    </source>
</reference>
<evidence type="ECO:0000313" key="2">
    <source>
        <dbReference type="Proteomes" id="UP000027153"/>
    </source>
</evidence>
<comment type="caution">
    <text evidence="1">The sequence shown here is derived from an EMBL/GenBank/DDBJ whole genome shotgun (WGS) entry which is preliminary data.</text>
</comment>
<evidence type="ECO:0000313" key="1">
    <source>
        <dbReference type="EMBL" id="KCZ71028.1"/>
    </source>
</evidence>
<dbReference type="EMBL" id="JMIY01000007">
    <property type="protein sequence ID" value="KCZ71028.1"/>
    <property type="molecule type" value="Genomic_DNA"/>
</dbReference>
<keyword evidence="2" id="KW-1185">Reference proteome</keyword>